<feature type="compositionally biased region" description="Basic and acidic residues" evidence="1">
    <location>
        <begin position="55"/>
        <end position="66"/>
    </location>
</feature>
<comment type="caution">
    <text evidence="2">The sequence shown here is derived from an EMBL/GenBank/DDBJ whole genome shotgun (WGS) entry which is preliminary data.</text>
</comment>
<organism evidence="2 3">
    <name type="scientific">Striga asiatica</name>
    <name type="common">Asiatic witchweed</name>
    <name type="synonym">Buchnera asiatica</name>
    <dbReference type="NCBI Taxonomy" id="4170"/>
    <lineage>
        <taxon>Eukaryota</taxon>
        <taxon>Viridiplantae</taxon>
        <taxon>Streptophyta</taxon>
        <taxon>Embryophyta</taxon>
        <taxon>Tracheophyta</taxon>
        <taxon>Spermatophyta</taxon>
        <taxon>Magnoliopsida</taxon>
        <taxon>eudicotyledons</taxon>
        <taxon>Gunneridae</taxon>
        <taxon>Pentapetalae</taxon>
        <taxon>asterids</taxon>
        <taxon>lamiids</taxon>
        <taxon>Lamiales</taxon>
        <taxon>Orobanchaceae</taxon>
        <taxon>Buchnereae</taxon>
        <taxon>Striga</taxon>
    </lineage>
</organism>
<keyword evidence="3" id="KW-1185">Reference proteome</keyword>
<name>A0A5A7QA08_STRAF</name>
<dbReference type="EMBL" id="BKCP01006183">
    <property type="protein sequence ID" value="GER41884.1"/>
    <property type="molecule type" value="Genomic_DNA"/>
</dbReference>
<evidence type="ECO:0000256" key="1">
    <source>
        <dbReference type="SAM" id="MobiDB-lite"/>
    </source>
</evidence>
<reference evidence="3" key="1">
    <citation type="journal article" date="2019" name="Curr. Biol.">
        <title>Genome Sequence of Striga asiatica Provides Insight into the Evolution of Plant Parasitism.</title>
        <authorList>
            <person name="Yoshida S."/>
            <person name="Kim S."/>
            <person name="Wafula E.K."/>
            <person name="Tanskanen J."/>
            <person name="Kim Y.M."/>
            <person name="Honaas L."/>
            <person name="Yang Z."/>
            <person name="Spallek T."/>
            <person name="Conn C.E."/>
            <person name="Ichihashi Y."/>
            <person name="Cheong K."/>
            <person name="Cui S."/>
            <person name="Der J.P."/>
            <person name="Gundlach H."/>
            <person name="Jiao Y."/>
            <person name="Hori C."/>
            <person name="Ishida J.K."/>
            <person name="Kasahara H."/>
            <person name="Kiba T."/>
            <person name="Kim M.S."/>
            <person name="Koo N."/>
            <person name="Laohavisit A."/>
            <person name="Lee Y.H."/>
            <person name="Lumba S."/>
            <person name="McCourt P."/>
            <person name="Mortimer J.C."/>
            <person name="Mutuku J.M."/>
            <person name="Nomura T."/>
            <person name="Sasaki-Sekimoto Y."/>
            <person name="Seto Y."/>
            <person name="Wang Y."/>
            <person name="Wakatake T."/>
            <person name="Sakakibara H."/>
            <person name="Demura T."/>
            <person name="Yamaguchi S."/>
            <person name="Yoneyama K."/>
            <person name="Manabe R.I."/>
            <person name="Nelson D.C."/>
            <person name="Schulman A.H."/>
            <person name="Timko M.P."/>
            <person name="dePamphilis C.W."/>
            <person name="Choi D."/>
            <person name="Shirasu K."/>
        </authorList>
    </citation>
    <scope>NUCLEOTIDE SEQUENCE [LARGE SCALE GENOMIC DNA]</scope>
    <source>
        <strain evidence="3">cv. UVA1</strain>
    </source>
</reference>
<feature type="region of interest" description="Disordered" evidence="1">
    <location>
        <begin position="48"/>
        <end position="81"/>
    </location>
</feature>
<evidence type="ECO:0000313" key="3">
    <source>
        <dbReference type="Proteomes" id="UP000325081"/>
    </source>
</evidence>
<sequence>MNPNLVHTAQRCLPQKSLLQIIRHDSSQNKSPQHQNILPCAHQTRSAHCGGEFSGQRDDFGKRVDRNGAAQPSGEDRPPFRLQVGFECGDGGEFDQRREATAGFGGARRECGEWFDGETNRTAAGVQYLAMAECGDFEVEVKEGRGSRGRIWRNFYNKNRVYNKSHFSLSFLVMAKIEPATATTIPVITNTIQYSGLLTQSAEIESAKKSFSEHGFNSLSTSTAGNPSELIFGLHHSNNTFNITRFLSANCHIMQISQFQQHKLPITCNVSSFVERLHNYFRSLRAMPANYTKIMYFRAFIKAKARTERTISVEVEENVRESNIQMIQMPIREP</sequence>
<dbReference type="AlphaFoldDB" id="A0A5A7QA08"/>
<evidence type="ECO:0000313" key="2">
    <source>
        <dbReference type="EMBL" id="GER41884.1"/>
    </source>
</evidence>
<accession>A0A5A7QA08</accession>
<protein>
    <submittedName>
        <fullName evidence="2">LIM domain-containing protein pin-2</fullName>
    </submittedName>
</protein>
<dbReference type="Proteomes" id="UP000325081">
    <property type="component" value="Unassembled WGS sequence"/>
</dbReference>
<gene>
    <name evidence="2" type="ORF">STAS_18626</name>
</gene>
<proteinExistence type="predicted"/>